<evidence type="ECO:0000313" key="2">
    <source>
        <dbReference type="EMBL" id="APE95190.1"/>
    </source>
</evidence>
<dbReference type="Proteomes" id="UP000186165">
    <property type="component" value="Chromosome"/>
</dbReference>
<keyword evidence="4" id="KW-1185">Reference proteome</keyword>
<dbReference type="Pfam" id="PF07366">
    <property type="entry name" value="SnoaL"/>
    <property type="match status" value="1"/>
</dbReference>
<reference evidence="2" key="3">
    <citation type="journal article" date="2017" name="ISME J.">
        <title>Discovery of anaerobic lithoheterotrophic haloarchaea, ubiquitous in hypersaline habitats.</title>
        <authorList>
            <person name="Sorokin D.Y."/>
            <person name="Messina E."/>
            <person name="Smedile F."/>
            <person name="Roman P."/>
            <person name="Damste J.S.S."/>
            <person name="Ciordia S."/>
            <person name="Mena M.C."/>
            <person name="Ferrer M."/>
            <person name="Golyshin P.N."/>
            <person name="Kublanov I.V."/>
            <person name="Samarov N.I."/>
            <person name="Toshchakov S.V."/>
            <person name="La Cono V."/>
            <person name="Yakimov M.M."/>
        </authorList>
    </citation>
    <scope>NUCLEOTIDE SEQUENCE</scope>
    <source>
        <strain evidence="2">HSR6</strain>
    </source>
</reference>
<dbReference type="EMBL" id="CP016070">
    <property type="protein sequence ID" value="AOW79897.1"/>
    <property type="molecule type" value="Genomic_DNA"/>
</dbReference>
<accession>A0A1J1AAM2</accession>
<sequence>MSDHETVVKRYYEELFTEGALDVAEEILAEDIRYHGPRSVTPGTLESPSQVKAFVKRYHGAFPDIDYHVESVFRSGDQVAVRWTSEGTHTEELFGIEGQGKEFTGTGLNVFEFEDGKIAEVWSYWDTLGMVRELGLVAPMGLASKQ</sequence>
<dbReference type="KEGG" id="halh:HTSR_0706"/>
<evidence type="ECO:0000313" key="4">
    <source>
        <dbReference type="Proteomes" id="UP000186165"/>
    </source>
</evidence>
<dbReference type="InterPro" id="IPR032710">
    <property type="entry name" value="NTF2-like_dom_sf"/>
</dbReference>
<evidence type="ECO:0000313" key="3">
    <source>
        <dbReference type="Proteomes" id="UP000185608"/>
    </source>
</evidence>
<dbReference type="SUPFAM" id="SSF54427">
    <property type="entry name" value="NTF2-like"/>
    <property type="match status" value="1"/>
</dbReference>
<organism evidence="1 3">
    <name type="scientific">Halodesulfurarchaeum formicicum</name>
    <dbReference type="NCBI Taxonomy" id="1873524"/>
    <lineage>
        <taxon>Archaea</taxon>
        <taxon>Methanobacteriati</taxon>
        <taxon>Methanobacteriota</taxon>
        <taxon>Stenosarchaea group</taxon>
        <taxon>Halobacteria</taxon>
        <taxon>Halobacteriales</taxon>
        <taxon>Halobacteriaceae</taxon>
        <taxon>Halodesulfurarchaeum</taxon>
    </lineage>
</organism>
<accession>A0A1D8S3G0</accession>
<dbReference type="GeneID" id="30417254"/>
<reference evidence="4" key="2">
    <citation type="submission" date="2016-08" db="EMBL/GenBank/DDBJ databases">
        <title>Discovery of first anaerobic lithoheterotrophic haloarchae widely represented in hypersaline habitats.</title>
        <authorList>
            <person name="Sorokin D.Y."/>
            <person name="Kublanov I.V."/>
            <person name="Roman P."/>
            <person name="Sinninghe Damste J.S."/>
            <person name="Golyshin P.N."/>
            <person name="Rojo D."/>
            <person name="Ciordia S."/>
            <person name="Mena Md.C."/>
            <person name="Ferrer M."/>
            <person name="Smedile F."/>
            <person name="Messina E."/>
            <person name="La Cono V."/>
            <person name="Yakimov M.M."/>
        </authorList>
    </citation>
    <scope>NUCLEOTIDE SEQUENCE [LARGE SCALE GENOMIC DNA]</scope>
    <source>
        <strain evidence="4">HSR6</strain>
    </source>
</reference>
<dbReference type="Proteomes" id="UP000185608">
    <property type="component" value="Chromosome"/>
</dbReference>
<dbReference type="PANTHER" id="PTHR38436:SF1">
    <property type="entry name" value="ESTER CYCLASE"/>
    <property type="match status" value="1"/>
</dbReference>
<name>A0A1D8S3G0_9EURY</name>
<dbReference type="Gene3D" id="3.10.450.50">
    <property type="match status" value="1"/>
</dbReference>
<protein>
    <recommendedName>
        <fullName evidence="5">Ester cyclase</fullName>
    </recommendedName>
</protein>
<dbReference type="PANTHER" id="PTHR38436">
    <property type="entry name" value="POLYKETIDE CYCLASE SNOAL-LIKE DOMAIN"/>
    <property type="match status" value="1"/>
</dbReference>
<dbReference type="RefSeq" id="WP_070364634.1">
    <property type="nucleotide sequence ID" value="NZ_CP016070.1"/>
</dbReference>
<dbReference type="EMBL" id="CP016804">
    <property type="protein sequence ID" value="APE95190.1"/>
    <property type="molecule type" value="Genomic_DNA"/>
</dbReference>
<dbReference type="KEGG" id="hhsr:HSR6_0732"/>
<dbReference type="InterPro" id="IPR009959">
    <property type="entry name" value="Cyclase_SnoaL-like"/>
</dbReference>
<proteinExistence type="predicted"/>
<evidence type="ECO:0008006" key="5">
    <source>
        <dbReference type="Google" id="ProtNLM"/>
    </source>
</evidence>
<reference evidence="1 3" key="1">
    <citation type="submission" date="2016-06" db="EMBL/GenBank/DDBJ databases">
        <title>Discovery of anaerobic lithoheterotrophic haloarchaeon capable of sulfur respiration by hydrogen and formate.</title>
        <authorList>
            <person name="Sorokin D.Y."/>
            <person name="Kublanov I.V."/>
            <person name="Roman P."/>
            <person name="Sinninghe Damste J.S."/>
            <person name="Golyshin P.N."/>
            <person name="Rojo D."/>
            <person name="Ciordia S."/>
            <person name="Mena Md.C."/>
            <person name="Ferrer M."/>
            <person name="Smedile F."/>
            <person name="Messina E."/>
            <person name="La Cono V."/>
            <person name="Yakimov M.M."/>
        </authorList>
    </citation>
    <scope>NUCLEOTIDE SEQUENCE [LARGE SCALE GENOMIC DNA]</scope>
    <source>
        <strain evidence="1 3">HTSR1</strain>
    </source>
</reference>
<dbReference type="OrthoDB" id="8685at2157"/>
<dbReference type="STRING" id="1873524.HSR6_0732"/>
<dbReference type="GO" id="GO:0030638">
    <property type="term" value="P:polyketide metabolic process"/>
    <property type="evidence" value="ECO:0007669"/>
    <property type="project" value="InterPro"/>
</dbReference>
<gene>
    <name evidence="2" type="ORF">HSR6_0732</name>
    <name evidence="1" type="ORF">HTSR_0706</name>
</gene>
<evidence type="ECO:0000313" key="1">
    <source>
        <dbReference type="EMBL" id="AOW79897.1"/>
    </source>
</evidence>
<dbReference type="AlphaFoldDB" id="A0A1D8S3G0"/>